<evidence type="ECO:0000313" key="4">
    <source>
        <dbReference type="Proteomes" id="UP000566819"/>
    </source>
</evidence>
<organism evidence="3 4">
    <name type="scientific">Cudoniella acicularis</name>
    <dbReference type="NCBI Taxonomy" id="354080"/>
    <lineage>
        <taxon>Eukaryota</taxon>
        <taxon>Fungi</taxon>
        <taxon>Dikarya</taxon>
        <taxon>Ascomycota</taxon>
        <taxon>Pezizomycotina</taxon>
        <taxon>Leotiomycetes</taxon>
        <taxon>Helotiales</taxon>
        <taxon>Tricladiaceae</taxon>
        <taxon>Cudoniella</taxon>
    </lineage>
</organism>
<protein>
    <recommendedName>
        <fullName evidence="2">Nephrocystin 3-like N-terminal domain-containing protein</fullName>
    </recommendedName>
</protein>
<gene>
    <name evidence="3" type="ORF">G7Y89_g10840</name>
</gene>
<keyword evidence="4" id="KW-1185">Reference proteome</keyword>
<dbReference type="Gene3D" id="3.40.50.300">
    <property type="entry name" value="P-loop containing nucleotide triphosphate hydrolases"/>
    <property type="match status" value="1"/>
</dbReference>
<accession>A0A8H4REA7</accession>
<dbReference type="Pfam" id="PF24883">
    <property type="entry name" value="NPHP3_N"/>
    <property type="match status" value="1"/>
</dbReference>
<evidence type="ECO:0000313" key="3">
    <source>
        <dbReference type="EMBL" id="KAF4627318.1"/>
    </source>
</evidence>
<dbReference type="AlphaFoldDB" id="A0A8H4REA7"/>
<dbReference type="SUPFAM" id="SSF52540">
    <property type="entry name" value="P-loop containing nucleoside triphosphate hydrolases"/>
    <property type="match status" value="1"/>
</dbReference>
<dbReference type="InterPro" id="IPR056884">
    <property type="entry name" value="NPHP3-like_N"/>
</dbReference>
<evidence type="ECO:0000256" key="1">
    <source>
        <dbReference type="ARBA" id="ARBA00022737"/>
    </source>
</evidence>
<dbReference type="EMBL" id="JAAMPI010000989">
    <property type="protein sequence ID" value="KAF4627318.1"/>
    <property type="molecule type" value="Genomic_DNA"/>
</dbReference>
<dbReference type="PANTHER" id="PTHR10039:SF15">
    <property type="entry name" value="NACHT DOMAIN-CONTAINING PROTEIN"/>
    <property type="match status" value="1"/>
</dbReference>
<dbReference type="Proteomes" id="UP000566819">
    <property type="component" value="Unassembled WGS sequence"/>
</dbReference>
<dbReference type="PANTHER" id="PTHR10039">
    <property type="entry name" value="AMELOGENIN"/>
    <property type="match status" value="1"/>
</dbReference>
<name>A0A8H4REA7_9HELO</name>
<sequence>MSDPLSITASIIAILQLSSAVIQYLRDIGHSGGSKNSLLLEISATKGILETVKDLRANANQTDPILENVELLQEPLNNYEALLKKLENVLSTSSGLKKVGKALKWPFVKAEITETLTALERYKTLFGLALHANHLELSTAITKQMNELRNYQQNEEFREIIRWLSPLNFDARHRDIFSKYQEGTGQWLLDDQKFLDWQTSQSRLLWCDGVPGAGKTVFASLVVEHLTKTFRNENIAVIGIYCDYREFNQQSTSKYLASLLGQLLTQRGRLPEQVKIAFQTYSRKQVYPTFPEYLDMVAGQMATFERVYVVVDALDECTEANGVREELLEGILQLPAFVSVMATSRYIPGIEFYARNAKQLTIRAHEDDIHLHVRSRLSKEKT</sequence>
<proteinExistence type="predicted"/>
<evidence type="ECO:0000259" key="2">
    <source>
        <dbReference type="Pfam" id="PF24883"/>
    </source>
</evidence>
<feature type="domain" description="Nephrocystin 3-like N-terminal" evidence="2">
    <location>
        <begin position="183"/>
        <end position="345"/>
    </location>
</feature>
<dbReference type="InterPro" id="IPR027417">
    <property type="entry name" value="P-loop_NTPase"/>
</dbReference>
<dbReference type="OrthoDB" id="195446at2759"/>
<keyword evidence="1" id="KW-0677">Repeat</keyword>
<comment type="caution">
    <text evidence="3">The sequence shown here is derived from an EMBL/GenBank/DDBJ whole genome shotgun (WGS) entry which is preliminary data.</text>
</comment>
<reference evidence="3 4" key="1">
    <citation type="submission" date="2020-03" db="EMBL/GenBank/DDBJ databases">
        <title>Draft Genome Sequence of Cudoniella acicularis.</title>
        <authorList>
            <person name="Buettner E."/>
            <person name="Kellner H."/>
        </authorList>
    </citation>
    <scope>NUCLEOTIDE SEQUENCE [LARGE SCALE GENOMIC DNA]</scope>
    <source>
        <strain evidence="3 4">DSM 108380</strain>
    </source>
</reference>